<gene>
    <name evidence="3" type="ORF">SAMN05660866_02034</name>
</gene>
<dbReference type="Proteomes" id="UP000190339">
    <property type="component" value="Unassembled WGS sequence"/>
</dbReference>
<organism evidence="3 4">
    <name type="scientific">Maribacter arcticus</name>
    <dbReference type="NCBI Taxonomy" id="561365"/>
    <lineage>
        <taxon>Bacteria</taxon>
        <taxon>Pseudomonadati</taxon>
        <taxon>Bacteroidota</taxon>
        <taxon>Flavobacteriia</taxon>
        <taxon>Flavobacteriales</taxon>
        <taxon>Flavobacteriaceae</taxon>
        <taxon>Maribacter</taxon>
    </lineage>
</organism>
<dbReference type="Gene3D" id="3.30.565.10">
    <property type="entry name" value="Histidine kinase-like ATPase, C-terminal domain"/>
    <property type="match status" value="1"/>
</dbReference>
<sequence>MAPKPSLLNSTSKEVVFQILLHVVLFVFFSFDKNEPSIQEFKIVTFINYALGAFVINYILLPRFFYKKNYLLFFLSVAVIVTAIIMIEELVLEAVYYPDTRGKHFHGIVYSLLDVMPVIMILAGFKFAWDASKKQLEVEELRSSVKESELQFLKSQINPHFLFNNLNNLYSYAIEESPKTPSIILELSSVLRYMLYDCKEKYVVLPKEINHLKNFTQLNELQIEERGTVSFKTGNIQSDYRIAPLILMVFIENAFKHSTASQSKDISIEIDIHVTDSGILEFKCENSFRPVTNTDNLSKGIGLQNVKKRLLLLYPDVHELTIFDSGEVYTVHLKMQLKKDTA</sequence>
<dbReference type="Pfam" id="PF06580">
    <property type="entry name" value="His_kinase"/>
    <property type="match status" value="1"/>
</dbReference>
<dbReference type="STRING" id="561365.SAMN05660866_02034"/>
<feature type="transmembrane region" description="Helical" evidence="1">
    <location>
        <begin position="15"/>
        <end position="31"/>
    </location>
</feature>
<feature type="domain" description="Signal transduction histidine kinase internal region" evidence="2">
    <location>
        <begin position="148"/>
        <end position="226"/>
    </location>
</feature>
<feature type="transmembrane region" description="Helical" evidence="1">
    <location>
        <begin position="71"/>
        <end position="96"/>
    </location>
</feature>
<evidence type="ECO:0000313" key="4">
    <source>
        <dbReference type="Proteomes" id="UP000190339"/>
    </source>
</evidence>
<keyword evidence="1" id="KW-1133">Transmembrane helix</keyword>
<dbReference type="EMBL" id="FUYL01000005">
    <property type="protein sequence ID" value="SKB53601.1"/>
    <property type="molecule type" value="Genomic_DNA"/>
</dbReference>
<dbReference type="PANTHER" id="PTHR34220">
    <property type="entry name" value="SENSOR HISTIDINE KINASE YPDA"/>
    <property type="match status" value="1"/>
</dbReference>
<proteinExistence type="predicted"/>
<evidence type="ECO:0000256" key="1">
    <source>
        <dbReference type="SAM" id="Phobius"/>
    </source>
</evidence>
<keyword evidence="4" id="KW-1185">Reference proteome</keyword>
<dbReference type="AlphaFoldDB" id="A0A1T5C2G7"/>
<feature type="transmembrane region" description="Helical" evidence="1">
    <location>
        <begin position="43"/>
        <end position="65"/>
    </location>
</feature>
<dbReference type="InterPro" id="IPR050640">
    <property type="entry name" value="Bact_2-comp_sensor_kinase"/>
</dbReference>
<feature type="transmembrane region" description="Helical" evidence="1">
    <location>
        <begin position="108"/>
        <end position="129"/>
    </location>
</feature>
<name>A0A1T5C2G7_9FLAO</name>
<keyword evidence="3" id="KW-0808">Transferase</keyword>
<accession>A0A1T5C2G7</accession>
<keyword evidence="1" id="KW-0472">Membrane</keyword>
<dbReference type="PANTHER" id="PTHR34220:SF7">
    <property type="entry name" value="SENSOR HISTIDINE KINASE YPDA"/>
    <property type="match status" value="1"/>
</dbReference>
<dbReference type="InterPro" id="IPR010559">
    <property type="entry name" value="Sig_transdc_His_kin_internal"/>
</dbReference>
<dbReference type="GO" id="GO:0016020">
    <property type="term" value="C:membrane"/>
    <property type="evidence" value="ECO:0007669"/>
    <property type="project" value="InterPro"/>
</dbReference>
<dbReference type="SUPFAM" id="SSF55874">
    <property type="entry name" value="ATPase domain of HSP90 chaperone/DNA topoisomerase II/histidine kinase"/>
    <property type="match status" value="1"/>
</dbReference>
<keyword evidence="1" id="KW-0812">Transmembrane</keyword>
<reference evidence="4" key="1">
    <citation type="submission" date="2017-02" db="EMBL/GenBank/DDBJ databases">
        <authorList>
            <person name="Varghese N."/>
            <person name="Submissions S."/>
        </authorList>
    </citation>
    <scope>NUCLEOTIDE SEQUENCE [LARGE SCALE GENOMIC DNA]</scope>
    <source>
        <strain evidence="4">DSM 23546</strain>
    </source>
</reference>
<keyword evidence="3" id="KW-0418">Kinase</keyword>
<protein>
    <submittedName>
        <fullName evidence="3">Histidine kinase</fullName>
    </submittedName>
</protein>
<dbReference type="InterPro" id="IPR036890">
    <property type="entry name" value="HATPase_C_sf"/>
</dbReference>
<dbReference type="GO" id="GO:0000155">
    <property type="term" value="F:phosphorelay sensor kinase activity"/>
    <property type="evidence" value="ECO:0007669"/>
    <property type="project" value="InterPro"/>
</dbReference>
<evidence type="ECO:0000259" key="2">
    <source>
        <dbReference type="Pfam" id="PF06580"/>
    </source>
</evidence>
<evidence type="ECO:0000313" key="3">
    <source>
        <dbReference type="EMBL" id="SKB53601.1"/>
    </source>
</evidence>
<dbReference type="OrthoDB" id="9809908at2"/>